<dbReference type="EMBL" id="JABFTX010000002">
    <property type="protein sequence ID" value="MCE8003345.1"/>
    <property type="molecule type" value="Genomic_DNA"/>
</dbReference>
<accession>A0ABS9A5M1</accession>
<dbReference type="PANTHER" id="PTHR43569">
    <property type="entry name" value="AMIDOHYDROLASE"/>
    <property type="match status" value="1"/>
</dbReference>
<evidence type="ECO:0000313" key="4">
    <source>
        <dbReference type="Proteomes" id="UP001320168"/>
    </source>
</evidence>
<dbReference type="PANTHER" id="PTHR43569:SF1">
    <property type="entry name" value="BLL3371 PROTEIN"/>
    <property type="match status" value="1"/>
</dbReference>
<gene>
    <name evidence="3" type="ORF">HOP53_10905</name>
</gene>
<dbReference type="InterPro" id="IPR006680">
    <property type="entry name" value="Amidohydro-rel"/>
</dbReference>
<comment type="similarity">
    <text evidence="1">Belongs to the metallo-dependent hydrolases superfamily.</text>
</comment>
<comment type="caution">
    <text evidence="3">The sequence shown here is derived from an EMBL/GenBank/DDBJ whole genome shotgun (WGS) entry which is preliminary data.</text>
</comment>
<reference evidence="3 4" key="1">
    <citation type="journal article" date="2021" name="Front. Microbiol.">
        <title>Aerobic Denitrification and Heterotrophic Sulfur Oxidation in the Genus Halomonas Revealed by Six Novel Species Characterizations and Genome-Based Analysis.</title>
        <authorList>
            <person name="Wang L."/>
            <person name="Shao Z."/>
        </authorList>
    </citation>
    <scope>NUCLEOTIDE SEQUENCE [LARGE SCALE GENOMIC DNA]</scope>
    <source>
        <strain evidence="3 4">MCCC 1A11081</strain>
    </source>
</reference>
<sequence>MNDFPIIDAHQHFWDLERNYLPWLCDKTPIPFRYGDYSAIRRNYMPADYRQDTRGFNVVGSVFVETEWDPRTPVAETRWVHELAEREGLPTVMVAQARLDRPNVAEVLAAHCDHPRVRGIRHKPAAASSPDKVFPGAPGSMGDPAWRRGFAQLAAHDLSFDLQTPWWHFEEAAELAASYPETQIVINHTGLPADRSEAGLAGWRRAMERVAAQPNVAVKISGIGVPGQPWSVEANRRVVLDTIEVFGVERCMFASNFPVDSLVASFETIFSGFLHITEGFTPQERRRLFHDNAVRFYRMSLGQ</sequence>
<dbReference type="InterPro" id="IPR052350">
    <property type="entry name" value="Metallo-dep_Lactonases"/>
</dbReference>
<dbReference type="Pfam" id="PF04909">
    <property type="entry name" value="Amidohydro_2"/>
    <property type="match status" value="1"/>
</dbReference>
<proteinExistence type="inferred from homology"/>
<dbReference type="SUPFAM" id="SSF51556">
    <property type="entry name" value="Metallo-dependent hydrolases"/>
    <property type="match status" value="1"/>
</dbReference>
<evidence type="ECO:0000313" key="3">
    <source>
        <dbReference type="EMBL" id="MCE8003345.1"/>
    </source>
</evidence>
<dbReference type="Gene3D" id="3.20.20.140">
    <property type="entry name" value="Metal-dependent hydrolases"/>
    <property type="match status" value="1"/>
</dbReference>
<dbReference type="Proteomes" id="UP001320168">
    <property type="component" value="Unassembled WGS sequence"/>
</dbReference>
<feature type="domain" description="Amidohydrolase-related" evidence="2">
    <location>
        <begin position="7"/>
        <end position="298"/>
    </location>
</feature>
<dbReference type="RefSeq" id="WP_234270063.1">
    <property type="nucleotide sequence ID" value="NZ_JABFTX010000002.1"/>
</dbReference>
<keyword evidence="4" id="KW-1185">Reference proteome</keyword>
<organism evidence="3 4">
    <name type="scientific">Billgrantia ethanolica</name>
    <dbReference type="NCBI Taxonomy" id="2733486"/>
    <lineage>
        <taxon>Bacteria</taxon>
        <taxon>Pseudomonadati</taxon>
        <taxon>Pseudomonadota</taxon>
        <taxon>Gammaproteobacteria</taxon>
        <taxon>Oceanospirillales</taxon>
        <taxon>Halomonadaceae</taxon>
        <taxon>Billgrantia</taxon>
    </lineage>
</organism>
<name>A0ABS9A5M1_9GAMM</name>
<protein>
    <submittedName>
        <fullName evidence="3">Amidohydrolase family protein</fullName>
    </submittedName>
</protein>
<evidence type="ECO:0000259" key="2">
    <source>
        <dbReference type="Pfam" id="PF04909"/>
    </source>
</evidence>
<evidence type="ECO:0000256" key="1">
    <source>
        <dbReference type="ARBA" id="ARBA00038310"/>
    </source>
</evidence>
<dbReference type="InterPro" id="IPR032466">
    <property type="entry name" value="Metal_Hydrolase"/>
</dbReference>